<evidence type="ECO:0000313" key="2">
    <source>
        <dbReference type="Proteomes" id="UP000521943"/>
    </source>
</evidence>
<dbReference type="AlphaFoldDB" id="A0A8H6HZ20"/>
<feature type="non-terminal residue" evidence="1">
    <location>
        <position position="1"/>
    </location>
</feature>
<dbReference type="EMBL" id="JACGCI010000029">
    <property type="protein sequence ID" value="KAF6755739.1"/>
    <property type="molecule type" value="Genomic_DNA"/>
</dbReference>
<dbReference type="Proteomes" id="UP000521943">
    <property type="component" value="Unassembled WGS sequence"/>
</dbReference>
<gene>
    <name evidence="1" type="ORF">DFP72DRAFT_896330</name>
</gene>
<accession>A0A8H6HZ20</accession>
<organism evidence="1 2">
    <name type="scientific">Ephemerocybe angulata</name>
    <dbReference type="NCBI Taxonomy" id="980116"/>
    <lineage>
        <taxon>Eukaryota</taxon>
        <taxon>Fungi</taxon>
        <taxon>Dikarya</taxon>
        <taxon>Basidiomycota</taxon>
        <taxon>Agaricomycotina</taxon>
        <taxon>Agaricomycetes</taxon>
        <taxon>Agaricomycetidae</taxon>
        <taxon>Agaricales</taxon>
        <taxon>Agaricineae</taxon>
        <taxon>Psathyrellaceae</taxon>
        <taxon>Ephemerocybe</taxon>
    </lineage>
</organism>
<reference evidence="1 2" key="1">
    <citation type="submission" date="2020-07" db="EMBL/GenBank/DDBJ databases">
        <title>Comparative genomics of pyrophilous fungi reveals a link between fire events and developmental genes.</title>
        <authorList>
            <consortium name="DOE Joint Genome Institute"/>
            <person name="Steindorff A.S."/>
            <person name="Carver A."/>
            <person name="Calhoun S."/>
            <person name="Stillman K."/>
            <person name="Liu H."/>
            <person name="Lipzen A."/>
            <person name="Pangilinan J."/>
            <person name="Labutti K."/>
            <person name="Bruns T.D."/>
            <person name="Grigoriev I.V."/>
        </authorList>
    </citation>
    <scope>NUCLEOTIDE SEQUENCE [LARGE SCALE GENOMIC DNA]</scope>
    <source>
        <strain evidence="1 2">CBS 144469</strain>
    </source>
</reference>
<sequence length="338" mass="38992">WDLPDDLIRSIFEATAEDQHKPNWACARVSKAVHSWVAPRLYRHVFARDDQILFLLHRTLEPLLKISHPRPEYDFQRVQHAWRGVQTIHFGGGCVNWDFVLEILSVSSAASSIMISQWPQEGERDDTRVGVHPVWDVLRPKKLFLPYTGMLFSPTRRHFRSTDTPMFANLTHFEFVLFGRREARAWKWASLAGLQNLTHMSIIVLTGTVAETGLALFAELSAEALQHFPPSLLAFIIDISLARWILNPRQIIQMVTREKNDRVVLAIDKDSYLKELATGEEGKWVVRDVIWRVPMFGRRRADDDYWARAGALIRRRRKERLRQPGEGLAIGSSSTIPQ</sequence>
<proteinExistence type="predicted"/>
<comment type="caution">
    <text evidence="1">The sequence shown here is derived from an EMBL/GenBank/DDBJ whole genome shotgun (WGS) entry which is preliminary data.</text>
</comment>
<protein>
    <submittedName>
        <fullName evidence="1">Uncharacterized protein</fullName>
    </submittedName>
</protein>
<evidence type="ECO:0000313" key="1">
    <source>
        <dbReference type="EMBL" id="KAF6755739.1"/>
    </source>
</evidence>
<dbReference type="OrthoDB" id="2990563at2759"/>
<name>A0A8H6HZ20_9AGAR</name>
<keyword evidence="2" id="KW-1185">Reference proteome</keyword>